<protein>
    <submittedName>
        <fullName evidence="1">Uncharacterized protein</fullName>
    </submittedName>
</protein>
<proteinExistence type="predicted"/>
<accession>A0A0B2UZ20</accession>
<dbReference type="Proteomes" id="UP000031036">
    <property type="component" value="Unassembled WGS sequence"/>
</dbReference>
<reference evidence="1 2" key="1">
    <citation type="submission" date="2014-11" db="EMBL/GenBank/DDBJ databases">
        <title>Genetic blueprint of the zoonotic pathogen Toxocara canis.</title>
        <authorList>
            <person name="Zhu X.-Q."/>
            <person name="Korhonen P.K."/>
            <person name="Cai H."/>
            <person name="Young N.D."/>
            <person name="Nejsum P."/>
            <person name="von Samson-Himmelstjerna G."/>
            <person name="Boag P.R."/>
            <person name="Tan P."/>
            <person name="Li Q."/>
            <person name="Min J."/>
            <person name="Yang Y."/>
            <person name="Wang X."/>
            <person name="Fang X."/>
            <person name="Hall R.S."/>
            <person name="Hofmann A."/>
            <person name="Sternberg P.W."/>
            <person name="Jex A.R."/>
            <person name="Gasser R.B."/>
        </authorList>
    </citation>
    <scope>NUCLEOTIDE SEQUENCE [LARGE SCALE GENOMIC DNA]</scope>
    <source>
        <strain evidence="1">PN_DK_2014</strain>
    </source>
</reference>
<dbReference type="AlphaFoldDB" id="A0A0B2UZ20"/>
<gene>
    <name evidence="1" type="ORF">Tcan_06609</name>
</gene>
<comment type="caution">
    <text evidence="1">The sequence shown here is derived from an EMBL/GenBank/DDBJ whole genome shotgun (WGS) entry which is preliminary data.</text>
</comment>
<dbReference type="EMBL" id="JPKZ01002967">
    <property type="protein sequence ID" value="KHN74120.1"/>
    <property type="molecule type" value="Genomic_DNA"/>
</dbReference>
<organism evidence="1 2">
    <name type="scientific">Toxocara canis</name>
    <name type="common">Canine roundworm</name>
    <dbReference type="NCBI Taxonomy" id="6265"/>
    <lineage>
        <taxon>Eukaryota</taxon>
        <taxon>Metazoa</taxon>
        <taxon>Ecdysozoa</taxon>
        <taxon>Nematoda</taxon>
        <taxon>Chromadorea</taxon>
        <taxon>Rhabditida</taxon>
        <taxon>Spirurina</taxon>
        <taxon>Ascaridomorpha</taxon>
        <taxon>Ascaridoidea</taxon>
        <taxon>Toxocaridae</taxon>
        <taxon>Toxocara</taxon>
    </lineage>
</organism>
<name>A0A0B2UZ20_TOXCA</name>
<sequence length="129" mass="14342">MPNITSVVVVYVKIASLILLTTALTPYSEEENEPRINSGSFSLFKALRNEILSARNLADSEWAAKLLKEFNDGQSSKIRSLPPSRSCYFTPIQCDLRSNKNGIASLMKVSDILPSIAIRETSFKAQLFN</sequence>
<keyword evidence="2" id="KW-1185">Reference proteome</keyword>
<evidence type="ECO:0000313" key="2">
    <source>
        <dbReference type="Proteomes" id="UP000031036"/>
    </source>
</evidence>
<evidence type="ECO:0000313" key="1">
    <source>
        <dbReference type="EMBL" id="KHN74120.1"/>
    </source>
</evidence>